<dbReference type="Proteomes" id="UP000324222">
    <property type="component" value="Unassembled WGS sequence"/>
</dbReference>
<feature type="compositionally biased region" description="Low complexity" evidence="1">
    <location>
        <begin position="708"/>
        <end position="723"/>
    </location>
</feature>
<dbReference type="AlphaFoldDB" id="A0A5B7DUI2"/>
<reference evidence="2 3" key="1">
    <citation type="submission" date="2019-05" db="EMBL/GenBank/DDBJ databases">
        <title>Another draft genome of Portunus trituberculatus and its Hox gene families provides insights of decapod evolution.</title>
        <authorList>
            <person name="Jeong J.-H."/>
            <person name="Song I."/>
            <person name="Kim S."/>
            <person name="Choi T."/>
            <person name="Kim D."/>
            <person name="Ryu S."/>
            <person name="Kim W."/>
        </authorList>
    </citation>
    <scope>NUCLEOTIDE SEQUENCE [LARGE SCALE GENOMIC DNA]</scope>
    <source>
        <tissue evidence="2">Muscle</tissue>
    </source>
</reference>
<sequence length="1183" mass="126625">MSVICKTFVQNTWRRDLCSNCFKSKEEHGGGGGGGGGLIGGGGGVGGGSVDLGLGEEEEDFSLEGVRPGSKRYVGVAGRVYQRGYYAQNSWKSLVIDKSDPSTPSGATRPTSSVSLMSPALIRGVASSLVTQENEKNRKLSDLDTPDLFGSDRLTRRLSSTLTTTGTAAPTTPATVPPPRQSQAKILSQLLDDKEEVEERREEGKKSVDKEEFEKGDASSDLGSEASNDSVVSSASSPSSPSSTSSVASSSTCQVSYSAPNSDTASIKSEGKEEEEEEESKIQTIIVPPKSILRKTSSPKKTKRSKEGRRGVTFNSQLQELIGYGGDVDYGDDEEEGYQDEDDEDDDDEDFFEDLASLTPHERMLRRETMKNTEYNSDNKNLSKDIPEDEILPSVQELEEKRKLILAEIEALERLGRENKLRNEKVKEVVKEAVQEDTTKQEARVKLKRSSPLVSTKPLIARTSSSEPRVNQVLPMKNGEVVRPGVTAPVAAPLIDAPPKYVSLEEEMVEKEIPLQERPDEVKNTHKVTSIDDVYEIKEKVTCLDDVCRPKKDASPSPPPSGSATEPPAVPRPTTAPPARPAPPSKAPAVRSASECGKAVTKDQAVKENKGIEKKSASPPLPSTSPPTTTTITTTTPASTPSSTSTSTTVTTSSTNTSSTTTTKPSTATTTTTSTTTTTPTKAPHPVSAPRKSLTNGTAKKEPVLRRTSTTTSTTTTTTTSMTEKVVKKEDSPSVTVKSDASPASSHMESQAKESRVSQSESGVPSVCESPRLVTQSSLESTKAPASRQSSTSSCMSTFGTPIMLPTTTSSSSTPPQQNTSFLHSSRGAYEDPYSCPANLVAPATPDFLREIKTPPEVPTPTAGISKSALYASTSCLKGLPGARPVITPKPPMLKEKPRVPLKPPPATRGIYATPAPVTPKVPITGLSGAVSTPNLASMGDSALSLVPKQTHPPVAHAFSTPVRKEAVYDIPVTLPPTTTTTTTTSSTTSPTPTTITQNKPPTDDTIYHEITDTLTSTTTTTTTTTSSPSNIQRHESARCQTRSTFEANRSLLSAALDFNSRANLARRSAPTPAEDDEEDQGHPEEPEGTTQTLQDVQKDRESASSFTDDFDDDDEEEFGEERKREEIHQALPAITTTTATSSSSPFRNSIGPIVTHETQGVCVFGKSNQPSFIEIWVYLDSV</sequence>
<proteinExistence type="predicted"/>
<feature type="region of interest" description="Disordered" evidence="1">
    <location>
        <begin position="545"/>
        <end position="828"/>
    </location>
</feature>
<feature type="compositionally biased region" description="Low complexity" evidence="1">
    <location>
        <begin position="626"/>
        <end position="681"/>
    </location>
</feature>
<feature type="region of interest" description="Disordered" evidence="1">
    <location>
        <begin position="368"/>
        <end position="388"/>
    </location>
</feature>
<keyword evidence="3" id="KW-1185">Reference proteome</keyword>
<feature type="region of interest" description="Disordered" evidence="1">
    <location>
        <begin position="974"/>
        <end position="1043"/>
    </location>
</feature>
<comment type="caution">
    <text evidence="2">The sequence shown here is derived from an EMBL/GenBank/DDBJ whole genome shotgun (WGS) entry which is preliminary data.</text>
</comment>
<gene>
    <name evidence="2" type="ORF">E2C01_018448</name>
</gene>
<feature type="region of interest" description="Disordered" evidence="1">
    <location>
        <begin position="133"/>
        <end position="349"/>
    </location>
</feature>
<evidence type="ECO:0000256" key="1">
    <source>
        <dbReference type="SAM" id="MobiDB-lite"/>
    </source>
</evidence>
<feature type="compositionally biased region" description="Acidic residues" evidence="1">
    <location>
        <begin position="1109"/>
        <end position="1120"/>
    </location>
</feature>
<feature type="compositionally biased region" description="Basic and acidic residues" evidence="1">
    <location>
        <begin position="197"/>
        <end position="218"/>
    </location>
</feature>
<feature type="compositionally biased region" description="Basic and acidic residues" evidence="1">
    <location>
        <begin position="133"/>
        <end position="142"/>
    </location>
</feature>
<dbReference type="OrthoDB" id="6381867at2759"/>
<protein>
    <submittedName>
        <fullName evidence="2">Uncharacterized protein</fullName>
    </submittedName>
</protein>
<feature type="compositionally biased region" description="Basic residues" evidence="1">
    <location>
        <begin position="297"/>
        <end position="307"/>
    </location>
</feature>
<feature type="compositionally biased region" description="Low complexity" evidence="1">
    <location>
        <begin position="806"/>
        <end position="821"/>
    </location>
</feature>
<evidence type="ECO:0000313" key="3">
    <source>
        <dbReference type="Proteomes" id="UP000324222"/>
    </source>
</evidence>
<feature type="compositionally biased region" description="Low complexity" evidence="1">
    <location>
        <begin position="976"/>
        <end position="995"/>
    </location>
</feature>
<accession>A0A5B7DUI2</accession>
<feature type="region of interest" description="Disordered" evidence="1">
    <location>
        <begin position="881"/>
        <end position="914"/>
    </location>
</feature>
<feature type="compositionally biased region" description="Basic and acidic residues" evidence="1">
    <location>
        <begin position="600"/>
        <end position="616"/>
    </location>
</feature>
<feature type="compositionally biased region" description="Acidic residues" evidence="1">
    <location>
        <begin position="329"/>
        <end position="349"/>
    </location>
</feature>
<feature type="region of interest" description="Disordered" evidence="1">
    <location>
        <begin position="1065"/>
        <end position="1130"/>
    </location>
</feature>
<evidence type="ECO:0000313" key="2">
    <source>
        <dbReference type="EMBL" id="MPC25342.1"/>
    </source>
</evidence>
<feature type="compositionally biased region" description="Low complexity" evidence="1">
    <location>
        <begin position="224"/>
        <end position="259"/>
    </location>
</feature>
<organism evidence="2 3">
    <name type="scientific">Portunus trituberculatus</name>
    <name type="common">Swimming crab</name>
    <name type="synonym">Neptunus trituberculatus</name>
    <dbReference type="NCBI Taxonomy" id="210409"/>
    <lineage>
        <taxon>Eukaryota</taxon>
        <taxon>Metazoa</taxon>
        <taxon>Ecdysozoa</taxon>
        <taxon>Arthropoda</taxon>
        <taxon>Crustacea</taxon>
        <taxon>Multicrustacea</taxon>
        <taxon>Malacostraca</taxon>
        <taxon>Eumalacostraca</taxon>
        <taxon>Eucarida</taxon>
        <taxon>Decapoda</taxon>
        <taxon>Pleocyemata</taxon>
        <taxon>Brachyura</taxon>
        <taxon>Eubrachyura</taxon>
        <taxon>Portunoidea</taxon>
        <taxon>Portunidae</taxon>
        <taxon>Portuninae</taxon>
        <taxon>Portunus</taxon>
    </lineage>
</organism>
<feature type="compositionally biased region" description="Polar residues" evidence="1">
    <location>
        <begin position="733"/>
        <end position="749"/>
    </location>
</feature>
<feature type="compositionally biased region" description="Low complexity" evidence="1">
    <location>
        <begin position="1013"/>
        <end position="1028"/>
    </location>
</feature>
<feature type="compositionally biased region" description="Low complexity" evidence="1">
    <location>
        <begin position="787"/>
        <end position="797"/>
    </location>
</feature>
<feature type="compositionally biased region" description="Basic and acidic residues" evidence="1">
    <location>
        <begin position="545"/>
        <end position="554"/>
    </location>
</feature>
<feature type="compositionally biased region" description="Pro residues" evidence="1">
    <location>
        <begin position="568"/>
        <end position="586"/>
    </location>
</feature>
<name>A0A5B7DUI2_PORTR</name>
<dbReference type="EMBL" id="VSRR010001448">
    <property type="protein sequence ID" value="MPC25342.1"/>
    <property type="molecule type" value="Genomic_DNA"/>
</dbReference>
<feature type="compositionally biased region" description="Low complexity" evidence="1">
    <location>
        <begin position="157"/>
        <end position="174"/>
    </location>
</feature>
<feature type="compositionally biased region" description="Basic and acidic residues" evidence="1">
    <location>
        <begin position="1002"/>
        <end position="1012"/>
    </location>
</feature>